<protein>
    <submittedName>
        <fullName evidence="2">Capsid and scaffold protein</fullName>
    </submittedName>
</protein>
<dbReference type="EMBL" id="MG793454">
    <property type="protein sequence ID" value="AUV61974.1"/>
    <property type="molecule type" value="Genomic_DNA"/>
</dbReference>
<reference evidence="2" key="1">
    <citation type="submission" date="2018-04" db="EMBL/GenBank/DDBJ databases">
        <title>Biology of a Novel Mycobacteriophage, SWU2, Isolated from Chinese Soil.</title>
        <authorList>
            <person name="Li C."/>
            <person name="Gu Y."/>
        </authorList>
    </citation>
    <scope>NUCLEOTIDE SEQUENCE</scope>
</reference>
<evidence type="ECO:0000313" key="3">
    <source>
        <dbReference type="Proteomes" id="UP000240744"/>
    </source>
</evidence>
<evidence type="ECO:0000313" key="2">
    <source>
        <dbReference type="EMBL" id="AUV61974.1"/>
    </source>
</evidence>
<dbReference type="Proteomes" id="UP000240744">
    <property type="component" value="Segment"/>
</dbReference>
<organism evidence="2 3">
    <name type="scientific">Mycobacterium phage SWU2</name>
    <dbReference type="NCBI Taxonomy" id="2077150"/>
    <lineage>
        <taxon>Viruses</taxon>
        <taxon>Duplodnaviria</taxon>
        <taxon>Heunggongvirae</taxon>
        <taxon>Uroviricota</taxon>
        <taxon>Caudoviricetes</taxon>
        <taxon>Timshelvirus</taxon>
        <taxon>Timshelvirus SWU2</taxon>
    </lineage>
</organism>
<name>A0A2K9VHZ7_9CAUD</name>
<feature type="region of interest" description="Disordered" evidence="1">
    <location>
        <begin position="1"/>
        <end position="26"/>
    </location>
</feature>
<sequence length="167" mass="17896">MADEVNPGATDTTTTQAEDQASKPEVFSREYVEGLRRENAAHRTSKQTAVDEAVAAVKQQYETQLADKDTAYAALQNELGNAWIELEKVYTAIEAKVPSDKVRALAEFLQGTDKESITESAKSAAKLFGGWDSIDPAVDPTQGKGGGTPLPLNGDPILQALKAKIGF</sequence>
<keyword evidence="3" id="KW-1185">Reference proteome</keyword>
<feature type="compositionally biased region" description="Low complexity" evidence="1">
    <location>
        <begin position="9"/>
        <end position="19"/>
    </location>
</feature>
<gene>
    <name evidence="2" type="ORF">JX_gp15</name>
</gene>
<accession>A0A2K9VHZ7</accession>
<evidence type="ECO:0000256" key="1">
    <source>
        <dbReference type="SAM" id="MobiDB-lite"/>
    </source>
</evidence>
<proteinExistence type="predicted"/>